<protein>
    <recommendedName>
        <fullName evidence="3">DUF1573 domain-containing protein</fullName>
    </recommendedName>
</protein>
<evidence type="ECO:0008006" key="3">
    <source>
        <dbReference type="Google" id="ProtNLM"/>
    </source>
</evidence>
<dbReference type="PROSITE" id="PS51257">
    <property type="entry name" value="PROKAR_LIPOPROTEIN"/>
    <property type="match status" value="1"/>
</dbReference>
<name>A0A0S2HZP6_9BACT</name>
<reference evidence="1 2" key="1">
    <citation type="submission" date="2015-11" db="EMBL/GenBank/DDBJ databases">
        <title>Description and complete genome sequence of a novel strain predominating in hypersaline microbial mats and representing a new family of the Bacteriodetes phylum.</title>
        <authorList>
            <person name="Spring S."/>
            <person name="Bunk B."/>
            <person name="Sproer C."/>
            <person name="Klenk H.-P."/>
        </authorList>
    </citation>
    <scope>NUCLEOTIDE SEQUENCE [LARGE SCALE GENOMIC DNA]</scope>
    <source>
        <strain evidence="1 2">L21-Spi-D4</strain>
    </source>
</reference>
<proteinExistence type="predicted"/>
<keyword evidence="2" id="KW-1185">Reference proteome</keyword>
<dbReference type="OrthoDB" id="1449040at2"/>
<dbReference type="InterPro" id="IPR011467">
    <property type="entry name" value="DUF1573"/>
</dbReference>
<evidence type="ECO:0000313" key="2">
    <source>
        <dbReference type="Proteomes" id="UP000064893"/>
    </source>
</evidence>
<dbReference type="Gene3D" id="2.60.40.10">
    <property type="entry name" value="Immunoglobulins"/>
    <property type="match status" value="1"/>
</dbReference>
<dbReference type="AlphaFoldDB" id="A0A0S2HZP6"/>
<organism evidence="1 2">
    <name type="scientific">Salinivirga cyanobacteriivorans</name>
    <dbReference type="NCBI Taxonomy" id="1307839"/>
    <lineage>
        <taxon>Bacteria</taxon>
        <taxon>Pseudomonadati</taxon>
        <taxon>Bacteroidota</taxon>
        <taxon>Bacteroidia</taxon>
        <taxon>Bacteroidales</taxon>
        <taxon>Salinivirgaceae</taxon>
        <taxon>Salinivirga</taxon>
    </lineage>
</organism>
<dbReference type="RefSeq" id="WP_057952830.1">
    <property type="nucleotide sequence ID" value="NZ_CP013118.1"/>
</dbReference>
<dbReference type="PANTHER" id="PTHR37833">
    <property type="entry name" value="LIPOPROTEIN-RELATED"/>
    <property type="match status" value="1"/>
</dbReference>
<dbReference type="Pfam" id="PF07610">
    <property type="entry name" value="DUF1573"/>
    <property type="match status" value="1"/>
</dbReference>
<dbReference type="EMBL" id="CP013118">
    <property type="protein sequence ID" value="ALO15365.1"/>
    <property type="molecule type" value="Genomic_DNA"/>
</dbReference>
<dbReference type="STRING" id="1307839.L21SP5_01723"/>
<dbReference type="Proteomes" id="UP000064893">
    <property type="component" value="Chromosome"/>
</dbReference>
<sequence>MKIRIITFILIFLVISCKRKSNTIVFAPQRILTYNFYKKSNSIDAQFKIFNVGENDLKIDSIITDCSCIVTEITKRQVKPNDSTQILVRYENTHPGVFQQNVFVFCNIDYSPLLLTLQGEVERKK</sequence>
<dbReference type="PANTHER" id="PTHR37833:SF1">
    <property type="entry name" value="SIGNAL PEPTIDE PROTEIN"/>
    <property type="match status" value="1"/>
</dbReference>
<dbReference type="KEGG" id="blq:L21SP5_01723"/>
<evidence type="ECO:0000313" key="1">
    <source>
        <dbReference type="EMBL" id="ALO15365.1"/>
    </source>
</evidence>
<dbReference type="InterPro" id="IPR013783">
    <property type="entry name" value="Ig-like_fold"/>
</dbReference>
<accession>A0A0S2HZP6</accession>
<gene>
    <name evidence="1" type="ORF">L21SP5_01723</name>
</gene>